<proteinExistence type="predicted"/>
<dbReference type="GeneID" id="84590350"/>
<reference evidence="2" key="2">
    <citation type="submission" date="2025-08" db="UniProtKB">
        <authorList>
            <consortium name="RefSeq"/>
        </authorList>
    </citation>
    <scope>IDENTIFICATION</scope>
</reference>
<accession>A0AAJ8BT75</accession>
<protein>
    <submittedName>
        <fullName evidence="2">Uncharacterized protein</fullName>
    </submittedName>
</protein>
<dbReference type="AlphaFoldDB" id="A0AAJ8BT75"/>
<feature type="region of interest" description="Disordered" evidence="1">
    <location>
        <begin position="161"/>
        <end position="214"/>
    </location>
</feature>
<dbReference type="VEuPathDB" id="FungiDB:An02g05990"/>
<reference evidence="2" key="1">
    <citation type="submission" date="2025-02" db="EMBL/GenBank/DDBJ databases">
        <authorList>
            <consortium name="NCBI Genome Project"/>
        </authorList>
    </citation>
    <scope>NUCLEOTIDE SEQUENCE</scope>
</reference>
<gene>
    <name evidence="2" type="ORF">An02g05990</name>
</gene>
<evidence type="ECO:0000256" key="1">
    <source>
        <dbReference type="SAM" id="MobiDB-lite"/>
    </source>
</evidence>
<feature type="compositionally biased region" description="Basic and acidic residues" evidence="1">
    <location>
        <begin position="1"/>
        <end position="11"/>
    </location>
</feature>
<sequence>MRSGIHRDAERLSNTGRRGGEGGEKRIGDVSCDQGSAPWMRKDCQCHFVQILIAFARKILLPGVVCSLLFDCDFWFLFLVPTNEQSSHLMRRIDDEIRGRGRFDKQIDAQGSSRSTIDVQDQVRLHCRKEVRKEVEMLNLNSPRSPTRNLSCVGTSHYPHVVKTVNGSDPPGRRRDGSDGKITTARDNAYRCGDKGEGRGKVRGGRRARGQKRK</sequence>
<feature type="compositionally biased region" description="Basic residues" evidence="1">
    <location>
        <begin position="201"/>
        <end position="214"/>
    </location>
</feature>
<dbReference type="RefSeq" id="XP_059603399.1">
    <property type="nucleotide sequence ID" value="XM_059746338.1"/>
</dbReference>
<feature type="compositionally biased region" description="Basic and acidic residues" evidence="1">
    <location>
        <begin position="18"/>
        <end position="28"/>
    </location>
</feature>
<feature type="region of interest" description="Disordered" evidence="1">
    <location>
        <begin position="1"/>
        <end position="29"/>
    </location>
</feature>
<feature type="compositionally biased region" description="Basic and acidic residues" evidence="1">
    <location>
        <begin position="188"/>
        <end position="200"/>
    </location>
</feature>
<organism evidence="2">
    <name type="scientific">Aspergillus niger</name>
    <dbReference type="NCBI Taxonomy" id="5061"/>
    <lineage>
        <taxon>Eukaryota</taxon>
        <taxon>Fungi</taxon>
        <taxon>Dikarya</taxon>
        <taxon>Ascomycota</taxon>
        <taxon>Pezizomycotina</taxon>
        <taxon>Eurotiomycetes</taxon>
        <taxon>Eurotiomycetidae</taxon>
        <taxon>Eurotiales</taxon>
        <taxon>Aspergillaceae</taxon>
        <taxon>Aspergillus</taxon>
        <taxon>Aspergillus subgen. Circumdati</taxon>
    </lineage>
</organism>
<dbReference type="KEGG" id="ang:An02g05990"/>
<name>A0AAJ8BT75_ASPNG</name>
<evidence type="ECO:0000313" key="2">
    <source>
        <dbReference type="RefSeq" id="XP_059603399.1"/>
    </source>
</evidence>